<dbReference type="PANTHER" id="PTHR30560:SF3">
    <property type="entry name" value="TRIGGER FACTOR-LIKE PROTEIN TIG, CHLOROPLASTIC"/>
    <property type="match status" value="1"/>
</dbReference>
<evidence type="ECO:0000259" key="10">
    <source>
        <dbReference type="Pfam" id="PF05697"/>
    </source>
</evidence>
<dbReference type="Gene3D" id="3.30.70.1050">
    <property type="entry name" value="Trigger factor ribosome-binding domain"/>
    <property type="match status" value="1"/>
</dbReference>
<evidence type="ECO:0000256" key="1">
    <source>
        <dbReference type="ARBA" id="ARBA00000971"/>
    </source>
</evidence>
<accession>A0AA96K221</accession>
<name>A0AA96K221_9BACT</name>
<evidence type="ECO:0000313" key="13">
    <source>
        <dbReference type="Proteomes" id="UP001302494"/>
    </source>
</evidence>
<dbReference type="GO" id="GO:0044183">
    <property type="term" value="F:protein folding chaperone"/>
    <property type="evidence" value="ECO:0007669"/>
    <property type="project" value="TreeGrafter"/>
</dbReference>
<keyword evidence="9" id="KW-0131">Cell cycle</keyword>
<feature type="domain" description="Trigger factor ribosome-binding bacterial" evidence="10">
    <location>
        <begin position="1"/>
        <end position="149"/>
    </location>
</feature>
<dbReference type="Pfam" id="PF05698">
    <property type="entry name" value="Trigger_C"/>
    <property type="match status" value="1"/>
</dbReference>
<comment type="catalytic activity">
    <reaction evidence="1 9">
        <text>[protein]-peptidylproline (omega=180) = [protein]-peptidylproline (omega=0)</text>
        <dbReference type="Rhea" id="RHEA:16237"/>
        <dbReference type="Rhea" id="RHEA-COMP:10747"/>
        <dbReference type="Rhea" id="RHEA-COMP:10748"/>
        <dbReference type="ChEBI" id="CHEBI:83833"/>
        <dbReference type="ChEBI" id="CHEBI:83834"/>
        <dbReference type="EC" id="5.2.1.8"/>
    </reaction>
</comment>
<dbReference type="SUPFAM" id="SSF102735">
    <property type="entry name" value="Trigger factor ribosome-binding domain"/>
    <property type="match status" value="1"/>
</dbReference>
<dbReference type="InterPro" id="IPR005215">
    <property type="entry name" value="Trig_fac"/>
</dbReference>
<evidence type="ECO:0000256" key="7">
    <source>
        <dbReference type="ARBA" id="ARBA00023235"/>
    </source>
</evidence>
<dbReference type="InterPro" id="IPR036611">
    <property type="entry name" value="Trigger_fac_ribosome-bd_sf"/>
</dbReference>
<keyword evidence="5 9" id="KW-0697">Rotamase</keyword>
<dbReference type="GO" id="GO:0051301">
    <property type="term" value="P:cell division"/>
    <property type="evidence" value="ECO:0007669"/>
    <property type="project" value="UniProtKB-KW"/>
</dbReference>
<dbReference type="SUPFAM" id="SSF109998">
    <property type="entry name" value="Triger factor/SurA peptide-binding domain-like"/>
    <property type="match status" value="1"/>
</dbReference>
<organism evidence="12 13">
    <name type="scientific">Candidatus Nitrospira neomarina</name>
    <dbReference type="NCBI Taxonomy" id="3020899"/>
    <lineage>
        <taxon>Bacteria</taxon>
        <taxon>Pseudomonadati</taxon>
        <taxon>Nitrospirota</taxon>
        <taxon>Nitrospiria</taxon>
        <taxon>Nitrospirales</taxon>
        <taxon>Nitrospiraceae</taxon>
        <taxon>Nitrospira</taxon>
    </lineage>
</organism>
<keyword evidence="7 9" id="KW-0413">Isomerase</keyword>
<feature type="domain" description="Trigger factor C-terminal" evidence="11">
    <location>
        <begin position="270"/>
        <end position="433"/>
    </location>
</feature>
<dbReference type="GO" id="GO:0043022">
    <property type="term" value="F:ribosome binding"/>
    <property type="evidence" value="ECO:0007669"/>
    <property type="project" value="TreeGrafter"/>
</dbReference>
<comment type="similarity">
    <text evidence="2 9">Belongs to the FKBP-type PPIase family. Tig subfamily.</text>
</comment>
<dbReference type="NCBIfam" id="TIGR00115">
    <property type="entry name" value="tig"/>
    <property type="match status" value="1"/>
</dbReference>
<dbReference type="InterPro" id="IPR008881">
    <property type="entry name" value="Trigger_fac_ribosome-bd_bac"/>
</dbReference>
<sequence length="441" mass="50140">MKLEMTELGPVKRSLKIEVPEEAVKSEFQKVYAQLRRQAKIPGFRPGKAPIALLEKRYADLVEQDVVQRLVPDYYQRAVKEAGVVPILVDIPPLERMKVKSNSPFTFTATVEIKPTIQLGDYRPPNPISLKRDARTVTDDQVEKALQSLREQHAELDVVPEGTPLREGLHAVLSIEGFVEDQPLEGTQKKGELLHIGSKSPILGVELDEYLVGKQAGDTIDIPQPFPANHPDAHLAGKTMVLKVTIDAVKEQKLPELDDEFAKDCGDYDSLEHLKTTINTQLDNFLKQDLEEGYKDQVIERLLQMHHFEIPEVLIERELQTLIRQKMLKDHRHAHREDDVEEPLRLQEEAKRLQQELHPEAKRRVKLSLILDAIVQKEGLHVTEDEVNAEIQKLASSLKLPVSEIQRMVEAGGQGAQEEFRERMKAEKALQFVYQNAVIQG</sequence>
<evidence type="ECO:0000256" key="6">
    <source>
        <dbReference type="ARBA" id="ARBA00023186"/>
    </source>
</evidence>
<dbReference type="RefSeq" id="WP_312743150.1">
    <property type="nucleotide sequence ID" value="NZ_CP116968.1"/>
</dbReference>
<keyword evidence="6 9" id="KW-0143">Chaperone</keyword>
<dbReference type="GO" id="GO:0015031">
    <property type="term" value="P:protein transport"/>
    <property type="evidence" value="ECO:0007669"/>
    <property type="project" value="UniProtKB-UniRule"/>
</dbReference>
<dbReference type="Pfam" id="PF05697">
    <property type="entry name" value="Trigger_N"/>
    <property type="match status" value="1"/>
</dbReference>
<comment type="function">
    <text evidence="9">Involved in protein export. Acts as a chaperone by maintaining the newly synthesized protein in an open conformation. Functions as a peptidyl-prolyl cis-trans isomerase.</text>
</comment>
<dbReference type="InterPro" id="IPR027304">
    <property type="entry name" value="Trigger_fact/SurA_dom_sf"/>
</dbReference>
<dbReference type="GO" id="GO:0051083">
    <property type="term" value="P:'de novo' cotranslational protein folding"/>
    <property type="evidence" value="ECO:0007669"/>
    <property type="project" value="TreeGrafter"/>
</dbReference>
<dbReference type="InterPro" id="IPR046357">
    <property type="entry name" value="PPIase_dom_sf"/>
</dbReference>
<evidence type="ECO:0000259" key="11">
    <source>
        <dbReference type="Pfam" id="PF05698"/>
    </source>
</evidence>
<protein>
    <recommendedName>
        <fullName evidence="4 9">Trigger factor</fullName>
        <shortName evidence="9">TF</shortName>
        <ecNumber evidence="3 9">5.2.1.8</ecNumber>
    </recommendedName>
    <alternativeName>
        <fullName evidence="8 9">PPIase</fullName>
    </alternativeName>
</protein>
<dbReference type="GO" id="GO:0003755">
    <property type="term" value="F:peptidyl-prolyl cis-trans isomerase activity"/>
    <property type="evidence" value="ECO:0007669"/>
    <property type="project" value="UniProtKB-UniRule"/>
</dbReference>
<dbReference type="Gene3D" id="1.10.3120.10">
    <property type="entry name" value="Trigger factor, C-terminal domain"/>
    <property type="match status" value="1"/>
</dbReference>
<dbReference type="PIRSF" id="PIRSF003095">
    <property type="entry name" value="Trigger_factor"/>
    <property type="match status" value="1"/>
</dbReference>
<keyword evidence="13" id="KW-1185">Reference proteome</keyword>
<dbReference type="SUPFAM" id="SSF54534">
    <property type="entry name" value="FKBP-like"/>
    <property type="match status" value="1"/>
</dbReference>
<evidence type="ECO:0000256" key="3">
    <source>
        <dbReference type="ARBA" id="ARBA00013194"/>
    </source>
</evidence>
<comment type="subcellular location">
    <subcellularLocation>
        <location evidence="9">Cytoplasm</location>
    </subcellularLocation>
    <text evidence="9">About half TF is bound to the ribosome near the polypeptide exit tunnel while the other half is free in the cytoplasm.</text>
</comment>
<gene>
    <name evidence="9 12" type="primary">tig</name>
    <name evidence="12" type="ORF">PQG83_16095</name>
</gene>
<dbReference type="Proteomes" id="UP001302494">
    <property type="component" value="Chromosome"/>
</dbReference>
<dbReference type="EC" id="5.2.1.8" evidence="3 9"/>
<dbReference type="GO" id="GO:0043335">
    <property type="term" value="P:protein unfolding"/>
    <property type="evidence" value="ECO:0007669"/>
    <property type="project" value="TreeGrafter"/>
</dbReference>
<keyword evidence="9" id="KW-0132">Cell division</keyword>
<evidence type="ECO:0000256" key="9">
    <source>
        <dbReference type="HAMAP-Rule" id="MF_00303"/>
    </source>
</evidence>
<evidence type="ECO:0000256" key="4">
    <source>
        <dbReference type="ARBA" id="ARBA00016902"/>
    </source>
</evidence>
<reference evidence="12 13" key="1">
    <citation type="submission" date="2023-01" db="EMBL/GenBank/DDBJ databases">
        <title>Cultivation and genomic characterization of new, ubiquitous marine nitrite-oxidizing bacteria from the Nitrospirales.</title>
        <authorList>
            <person name="Mueller A.J."/>
            <person name="Daebeler A."/>
            <person name="Herbold C.W."/>
            <person name="Kirkegaard R.H."/>
            <person name="Daims H."/>
        </authorList>
    </citation>
    <scope>NUCLEOTIDE SEQUENCE [LARGE SCALE GENOMIC DNA]</scope>
    <source>
        <strain evidence="12 13">DK</strain>
    </source>
</reference>
<evidence type="ECO:0000256" key="2">
    <source>
        <dbReference type="ARBA" id="ARBA00005464"/>
    </source>
</evidence>
<comment type="domain">
    <text evidence="9">Consists of 3 domains; the N-terminus binds the ribosome, the middle domain has PPIase activity, while the C-terminus has intrinsic chaperone activity on its own.</text>
</comment>
<keyword evidence="9" id="KW-0963">Cytoplasm</keyword>
<dbReference type="EMBL" id="CP116968">
    <property type="protein sequence ID" value="WNM61259.1"/>
    <property type="molecule type" value="Genomic_DNA"/>
</dbReference>
<dbReference type="AlphaFoldDB" id="A0AA96K221"/>
<dbReference type="KEGG" id="nneo:PQG83_16095"/>
<dbReference type="InterPro" id="IPR008880">
    <property type="entry name" value="Trigger_fac_C"/>
</dbReference>
<evidence type="ECO:0000313" key="12">
    <source>
        <dbReference type="EMBL" id="WNM61259.1"/>
    </source>
</evidence>
<dbReference type="PANTHER" id="PTHR30560">
    <property type="entry name" value="TRIGGER FACTOR CHAPERONE AND PEPTIDYL-PROLYL CIS/TRANS ISOMERASE"/>
    <property type="match status" value="1"/>
</dbReference>
<dbReference type="InterPro" id="IPR037041">
    <property type="entry name" value="Trigger_fac_C_sf"/>
</dbReference>
<dbReference type="Gene3D" id="3.10.50.40">
    <property type="match status" value="1"/>
</dbReference>
<dbReference type="GO" id="GO:0005737">
    <property type="term" value="C:cytoplasm"/>
    <property type="evidence" value="ECO:0007669"/>
    <property type="project" value="UniProtKB-SubCell"/>
</dbReference>
<evidence type="ECO:0000256" key="5">
    <source>
        <dbReference type="ARBA" id="ARBA00023110"/>
    </source>
</evidence>
<dbReference type="HAMAP" id="MF_00303">
    <property type="entry name" value="Trigger_factor_Tig"/>
    <property type="match status" value="1"/>
</dbReference>
<evidence type="ECO:0000256" key="8">
    <source>
        <dbReference type="ARBA" id="ARBA00029986"/>
    </source>
</evidence>
<proteinExistence type="inferred from homology"/>